<reference evidence="12 13" key="1">
    <citation type="submission" date="2018-08" db="EMBL/GenBank/DDBJ databases">
        <title>Acidipila sp. 4G-K13, an acidobacterium isolated from forest soil.</title>
        <authorList>
            <person name="Gao Z.-H."/>
            <person name="Qiu L.-H."/>
        </authorList>
    </citation>
    <scope>NUCLEOTIDE SEQUENCE [LARGE SCALE GENOMIC DNA]</scope>
    <source>
        <strain evidence="12 13">4G-K13</strain>
    </source>
</reference>
<feature type="binding site" evidence="11">
    <location>
        <begin position="27"/>
        <end position="32"/>
    </location>
    <ligand>
        <name>ATP</name>
        <dbReference type="ChEBI" id="CHEBI:30616"/>
    </ligand>
</feature>
<evidence type="ECO:0000256" key="11">
    <source>
        <dbReference type="HAMAP-Rule" id="MF_00109"/>
    </source>
</evidence>
<dbReference type="GO" id="GO:0005829">
    <property type="term" value="C:cytosol"/>
    <property type="evidence" value="ECO:0007669"/>
    <property type="project" value="TreeGrafter"/>
</dbReference>
<dbReference type="GO" id="GO:0009423">
    <property type="term" value="P:chorismate biosynthetic process"/>
    <property type="evidence" value="ECO:0007669"/>
    <property type="project" value="UniProtKB-UniRule"/>
</dbReference>
<comment type="cofactor">
    <cofactor evidence="11">
        <name>Mg(2+)</name>
        <dbReference type="ChEBI" id="CHEBI:18420"/>
    </cofactor>
    <text evidence="11">Binds 1 Mg(2+) ion per subunit.</text>
</comment>
<dbReference type="Pfam" id="PF01202">
    <property type="entry name" value="SKI"/>
    <property type="match status" value="1"/>
</dbReference>
<evidence type="ECO:0000313" key="13">
    <source>
        <dbReference type="Proteomes" id="UP000264702"/>
    </source>
</evidence>
<dbReference type="Gene3D" id="3.40.50.300">
    <property type="entry name" value="P-loop containing nucleotide triphosphate hydrolases"/>
    <property type="match status" value="1"/>
</dbReference>
<evidence type="ECO:0000256" key="6">
    <source>
        <dbReference type="ARBA" id="ARBA00022741"/>
    </source>
</evidence>
<evidence type="ECO:0000256" key="9">
    <source>
        <dbReference type="ARBA" id="ARBA00023141"/>
    </source>
</evidence>
<feature type="binding site" evidence="11">
    <location>
        <position position="154"/>
    </location>
    <ligand>
        <name>substrate</name>
    </ligand>
</feature>
<dbReference type="PANTHER" id="PTHR21087:SF16">
    <property type="entry name" value="SHIKIMATE KINASE 1, CHLOROPLASTIC"/>
    <property type="match status" value="1"/>
</dbReference>
<keyword evidence="8 11" id="KW-0067">ATP-binding</keyword>
<feature type="binding site" evidence="11">
    <location>
        <position position="95"/>
    </location>
    <ligand>
        <name>substrate</name>
    </ligand>
</feature>
<keyword evidence="7 11" id="KW-0418">Kinase</keyword>
<evidence type="ECO:0000256" key="2">
    <source>
        <dbReference type="ARBA" id="ARBA00006997"/>
    </source>
</evidence>
<keyword evidence="9 11" id="KW-0057">Aromatic amino acid biosynthesis</keyword>
<dbReference type="GO" id="GO:0005524">
    <property type="term" value="F:ATP binding"/>
    <property type="evidence" value="ECO:0007669"/>
    <property type="project" value="UniProtKB-UniRule"/>
</dbReference>
<comment type="function">
    <text evidence="11">Catalyzes the specific phosphorylation of the 3-hydroxyl group of shikimic acid using ATP as a cosubstrate.</text>
</comment>
<accession>A0A372IRR9</accession>
<keyword evidence="5 11" id="KW-0808">Transferase</keyword>
<evidence type="ECO:0000256" key="10">
    <source>
        <dbReference type="ARBA" id="ARBA00048567"/>
    </source>
</evidence>
<feature type="binding site" evidence="11">
    <location>
        <position position="49"/>
    </location>
    <ligand>
        <name>substrate</name>
    </ligand>
</feature>
<evidence type="ECO:0000256" key="8">
    <source>
        <dbReference type="ARBA" id="ARBA00022840"/>
    </source>
</evidence>
<keyword evidence="13" id="KW-1185">Reference proteome</keyword>
<dbReference type="RefSeq" id="WP_117298372.1">
    <property type="nucleotide sequence ID" value="NZ_QVQT02000002.1"/>
</dbReference>
<dbReference type="SUPFAM" id="SSF52540">
    <property type="entry name" value="P-loop containing nucleoside triphosphate hydrolases"/>
    <property type="match status" value="1"/>
</dbReference>
<feature type="binding site" evidence="11">
    <location>
        <position position="73"/>
    </location>
    <ligand>
        <name>substrate</name>
    </ligand>
</feature>
<gene>
    <name evidence="11" type="primary">aroK</name>
    <name evidence="12" type="ORF">D0Y96_05690</name>
</gene>
<dbReference type="OrthoDB" id="9800332at2"/>
<comment type="similarity">
    <text evidence="2 11">Belongs to the shikimate kinase family.</text>
</comment>
<dbReference type="CDD" id="cd00464">
    <property type="entry name" value="SK"/>
    <property type="match status" value="1"/>
</dbReference>
<evidence type="ECO:0000256" key="5">
    <source>
        <dbReference type="ARBA" id="ARBA00022679"/>
    </source>
</evidence>
<dbReference type="InterPro" id="IPR031322">
    <property type="entry name" value="Shikimate/glucono_kinase"/>
</dbReference>
<comment type="subunit">
    <text evidence="11">Monomer.</text>
</comment>
<comment type="catalytic activity">
    <reaction evidence="10 11">
        <text>shikimate + ATP = 3-phosphoshikimate + ADP + H(+)</text>
        <dbReference type="Rhea" id="RHEA:13121"/>
        <dbReference type="ChEBI" id="CHEBI:15378"/>
        <dbReference type="ChEBI" id="CHEBI:30616"/>
        <dbReference type="ChEBI" id="CHEBI:36208"/>
        <dbReference type="ChEBI" id="CHEBI:145989"/>
        <dbReference type="ChEBI" id="CHEBI:456216"/>
        <dbReference type="EC" id="2.7.1.71"/>
    </reaction>
</comment>
<dbReference type="InterPro" id="IPR027417">
    <property type="entry name" value="P-loop_NTPase"/>
</dbReference>
<feature type="binding site" evidence="11">
    <location>
        <position position="138"/>
    </location>
    <ligand>
        <name>ATP</name>
        <dbReference type="ChEBI" id="CHEBI:30616"/>
    </ligand>
</feature>
<keyword evidence="4 11" id="KW-0028">Amino-acid biosynthesis</keyword>
<dbReference type="GO" id="GO:0000287">
    <property type="term" value="F:magnesium ion binding"/>
    <property type="evidence" value="ECO:0007669"/>
    <property type="project" value="UniProtKB-UniRule"/>
</dbReference>
<keyword evidence="6 11" id="KW-0547">Nucleotide-binding</keyword>
<protein>
    <recommendedName>
        <fullName evidence="3 11">Shikimate kinase</fullName>
        <shortName evidence="11">SK</shortName>
        <ecNumber evidence="3 11">2.7.1.71</ecNumber>
    </recommendedName>
</protein>
<dbReference type="Proteomes" id="UP000264702">
    <property type="component" value="Unassembled WGS sequence"/>
</dbReference>
<proteinExistence type="inferred from homology"/>
<dbReference type="EC" id="2.7.1.71" evidence="3 11"/>
<dbReference type="GO" id="GO:0008652">
    <property type="term" value="P:amino acid biosynthetic process"/>
    <property type="evidence" value="ECO:0007669"/>
    <property type="project" value="UniProtKB-KW"/>
</dbReference>
<dbReference type="GO" id="GO:0004765">
    <property type="term" value="F:shikimate kinase activity"/>
    <property type="evidence" value="ECO:0007669"/>
    <property type="project" value="UniProtKB-UniRule"/>
</dbReference>
<dbReference type="PANTHER" id="PTHR21087">
    <property type="entry name" value="SHIKIMATE KINASE"/>
    <property type="match status" value="1"/>
</dbReference>
<sequence length="203" mass="22112">MKEHESRPQVSSLPAQIRRIVLIGFMGAGKSTVGAHLAARLGWPFEDADRFIEARAGCSIGALFRRDGEAAFRRLEVESIAALLERSPLVLATGGGALESPLTREALNRLSDTCIVFLDAPLDVLIARCLEQPGAAERPVLAEREQLEQRFTGRLPLYREAHLIVPTLELEPDALAESILEELRGRIALTPEAKSAVNEGTTP</sequence>
<evidence type="ECO:0000313" key="12">
    <source>
        <dbReference type="EMBL" id="RFU17622.1"/>
    </source>
</evidence>
<keyword evidence="11" id="KW-0963">Cytoplasm</keyword>
<keyword evidence="11" id="KW-0479">Metal-binding</keyword>
<dbReference type="PRINTS" id="PR01100">
    <property type="entry name" value="SHIKIMTKNASE"/>
</dbReference>
<comment type="pathway">
    <text evidence="1 11">Metabolic intermediate biosynthesis; chorismate biosynthesis; chorismate from D-erythrose 4-phosphate and phosphoenolpyruvate: step 5/7.</text>
</comment>
<evidence type="ECO:0000256" key="4">
    <source>
        <dbReference type="ARBA" id="ARBA00022605"/>
    </source>
</evidence>
<comment type="caution">
    <text evidence="12">The sequence shown here is derived from an EMBL/GenBank/DDBJ whole genome shotgun (WGS) entry which is preliminary data.</text>
</comment>
<dbReference type="GO" id="GO:0009073">
    <property type="term" value="P:aromatic amino acid family biosynthetic process"/>
    <property type="evidence" value="ECO:0007669"/>
    <property type="project" value="UniProtKB-KW"/>
</dbReference>
<dbReference type="UniPathway" id="UPA00053">
    <property type="reaction ID" value="UER00088"/>
</dbReference>
<dbReference type="InterPro" id="IPR000623">
    <property type="entry name" value="Shikimate_kinase/TSH1"/>
</dbReference>
<name>A0A372IRR9_9BACT</name>
<organism evidence="12 13">
    <name type="scientific">Paracidobacterium acidisoli</name>
    <dbReference type="NCBI Taxonomy" id="2303751"/>
    <lineage>
        <taxon>Bacteria</taxon>
        <taxon>Pseudomonadati</taxon>
        <taxon>Acidobacteriota</taxon>
        <taxon>Terriglobia</taxon>
        <taxon>Terriglobales</taxon>
        <taxon>Acidobacteriaceae</taxon>
        <taxon>Paracidobacterium</taxon>
    </lineage>
</organism>
<dbReference type="PROSITE" id="PS01128">
    <property type="entry name" value="SHIKIMATE_KINASE"/>
    <property type="match status" value="1"/>
</dbReference>
<comment type="caution">
    <text evidence="11">Lacks conserved residue(s) required for the propagation of feature annotation.</text>
</comment>
<dbReference type="HAMAP" id="MF_00109">
    <property type="entry name" value="Shikimate_kinase"/>
    <property type="match status" value="1"/>
</dbReference>
<dbReference type="InterPro" id="IPR023000">
    <property type="entry name" value="Shikimate_kinase_CS"/>
</dbReference>
<comment type="subcellular location">
    <subcellularLocation>
        <location evidence="11">Cytoplasm</location>
    </subcellularLocation>
</comment>
<keyword evidence="11" id="KW-0460">Magnesium</keyword>
<evidence type="ECO:0000256" key="7">
    <source>
        <dbReference type="ARBA" id="ARBA00022777"/>
    </source>
</evidence>
<dbReference type="EMBL" id="QVQT01000002">
    <property type="protein sequence ID" value="RFU17622.1"/>
    <property type="molecule type" value="Genomic_DNA"/>
</dbReference>
<evidence type="ECO:0000256" key="3">
    <source>
        <dbReference type="ARBA" id="ARBA00012154"/>
    </source>
</evidence>
<feature type="binding site" evidence="11">
    <location>
        <position position="31"/>
    </location>
    <ligand>
        <name>Mg(2+)</name>
        <dbReference type="ChEBI" id="CHEBI:18420"/>
    </ligand>
</feature>
<evidence type="ECO:0000256" key="1">
    <source>
        <dbReference type="ARBA" id="ARBA00004842"/>
    </source>
</evidence>
<dbReference type="AlphaFoldDB" id="A0A372IRR9"/>